<organism evidence="1 2">
    <name type="scientific">Scutellospora calospora</name>
    <dbReference type="NCBI Taxonomy" id="85575"/>
    <lineage>
        <taxon>Eukaryota</taxon>
        <taxon>Fungi</taxon>
        <taxon>Fungi incertae sedis</taxon>
        <taxon>Mucoromycota</taxon>
        <taxon>Glomeromycotina</taxon>
        <taxon>Glomeromycetes</taxon>
        <taxon>Diversisporales</taxon>
        <taxon>Gigasporaceae</taxon>
        <taxon>Scutellospora</taxon>
    </lineage>
</organism>
<evidence type="ECO:0000313" key="1">
    <source>
        <dbReference type="EMBL" id="CAG8465320.1"/>
    </source>
</evidence>
<keyword evidence="2" id="KW-1185">Reference proteome</keyword>
<proteinExistence type="predicted"/>
<comment type="caution">
    <text evidence="1">The sequence shown here is derived from an EMBL/GenBank/DDBJ whole genome shotgun (WGS) entry which is preliminary data.</text>
</comment>
<protein>
    <submittedName>
        <fullName evidence="1">11525_t:CDS:1</fullName>
    </submittedName>
</protein>
<dbReference type="Proteomes" id="UP000789860">
    <property type="component" value="Unassembled WGS sequence"/>
</dbReference>
<dbReference type="EMBL" id="CAJVPM010001356">
    <property type="protein sequence ID" value="CAG8465320.1"/>
    <property type="molecule type" value="Genomic_DNA"/>
</dbReference>
<name>A0ACA9KCE3_9GLOM</name>
<evidence type="ECO:0000313" key="2">
    <source>
        <dbReference type="Proteomes" id="UP000789860"/>
    </source>
</evidence>
<reference evidence="1" key="1">
    <citation type="submission" date="2021-06" db="EMBL/GenBank/DDBJ databases">
        <authorList>
            <person name="Kallberg Y."/>
            <person name="Tangrot J."/>
            <person name="Rosling A."/>
        </authorList>
    </citation>
    <scope>NUCLEOTIDE SEQUENCE</scope>
    <source>
        <strain evidence="1">AU212A</strain>
    </source>
</reference>
<accession>A0ACA9KCE3</accession>
<sequence length="106" mass="12685">MSQQSNTQKNRAMIRSELQDDQISKNLFYVTKKFDLPIKRLHPQSHYPAYREQRGSCVWCRFINMSEQGKHNKNSPQSQVWCTICNVPLCLNKQRPDCFIEYHEHK</sequence>
<gene>
    <name evidence="1" type="ORF">SCALOS_LOCUS1792</name>
</gene>